<dbReference type="Proteomes" id="UP000504610">
    <property type="component" value="Chromosome 5"/>
</dbReference>
<dbReference type="PROSITE" id="PS51999">
    <property type="entry name" value="ZF_GRF"/>
    <property type="match status" value="1"/>
</dbReference>
<evidence type="ECO:0000313" key="2">
    <source>
        <dbReference type="RefSeq" id="XP_018487836.1"/>
    </source>
</evidence>
<proteinExistence type="predicted"/>
<organism evidence="1 2">
    <name type="scientific">Raphanus sativus</name>
    <name type="common">Radish</name>
    <name type="synonym">Raphanus raphanistrum var. sativus</name>
    <dbReference type="NCBI Taxonomy" id="3726"/>
    <lineage>
        <taxon>Eukaryota</taxon>
        <taxon>Viridiplantae</taxon>
        <taxon>Streptophyta</taxon>
        <taxon>Embryophyta</taxon>
        <taxon>Tracheophyta</taxon>
        <taxon>Spermatophyta</taxon>
        <taxon>Magnoliopsida</taxon>
        <taxon>eudicotyledons</taxon>
        <taxon>Gunneridae</taxon>
        <taxon>Pentapetalae</taxon>
        <taxon>rosids</taxon>
        <taxon>malvids</taxon>
        <taxon>Brassicales</taxon>
        <taxon>Brassicaceae</taxon>
        <taxon>Brassiceae</taxon>
        <taxon>Raphanus</taxon>
    </lineage>
</organism>
<gene>
    <name evidence="2" type="primary">LOC108858405</name>
</gene>
<reference evidence="1" key="1">
    <citation type="journal article" date="2019" name="Database">
        <title>The radish genome database (RadishGD): an integrated information resource for radish genomics.</title>
        <authorList>
            <person name="Yu H.J."/>
            <person name="Baek S."/>
            <person name="Lee Y.J."/>
            <person name="Cho A."/>
            <person name="Mun J.H."/>
        </authorList>
    </citation>
    <scope>NUCLEOTIDE SEQUENCE [LARGE SCALE GENOMIC DNA]</scope>
    <source>
        <strain evidence="1">cv. WK10039</strain>
    </source>
</reference>
<dbReference type="PANTHER" id="PTHR33248">
    <property type="entry name" value="ZINC ION-BINDING PROTEIN"/>
    <property type="match status" value="1"/>
</dbReference>
<dbReference type="Gene3D" id="1.20.58.60">
    <property type="match status" value="1"/>
</dbReference>
<dbReference type="SUPFAM" id="SSF46966">
    <property type="entry name" value="Spectrin repeat"/>
    <property type="match status" value="1"/>
</dbReference>
<dbReference type="OrthoDB" id="1087208at2759"/>
<protein>
    <submittedName>
        <fullName evidence="2">Uncharacterized protein At1g43920, Chloroplastic-like</fullName>
    </submittedName>
</protein>
<dbReference type="KEGG" id="rsz:108858405"/>
<dbReference type="RefSeq" id="XP_018487836.1">
    <property type="nucleotide sequence ID" value="XM_018632334.1"/>
</dbReference>
<dbReference type="GeneID" id="108858405"/>
<accession>A0A6J0NUL9</accession>
<reference evidence="2" key="2">
    <citation type="submission" date="2025-08" db="UniProtKB">
        <authorList>
            <consortium name="RefSeq"/>
        </authorList>
    </citation>
    <scope>IDENTIFICATION</scope>
    <source>
        <tissue evidence="2">Leaf</tissue>
    </source>
</reference>
<dbReference type="Pfam" id="PF06839">
    <property type="entry name" value="Zn_ribbon_GRF"/>
    <property type="match status" value="1"/>
</dbReference>
<keyword evidence="1" id="KW-1185">Reference proteome</keyword>
<name>A0A6J0NUL9_RAPSA</name>
<dbReference type="AlphaFoldDB" id="A0A6J0NUL9"/>
<dbReference type="GO" id="GO:0008270">
    <property type="term" value="F:zinc ion binding"/>
    <property type="evidence" value="ECO:0007669"/>
    <property type="project" value="InterPro"/>
</dbReference>
<dbReference type="InterPro" id="IPR010666">
    <property type="entry name" value="Znf_GRF"/>
</dbReference>
<evidence type="ECO:0000313" key="1">
    <source>
        <dbReference type="Proteomes" id="UP000504610"/>
    </source>
</evidence>
<sequence>MVKSHRGFPTHCPCGSRVSFRTSKTIANPGRLFHSCPYGNENNPQHLFKWTDESMVEEIEDIKDRFDEFEQEALGHAKDLEVLQTEVQNLIQKNMAHATTIQRCHHDVEETKDQLEGLKTDLKCLKNLLLCTLFLGFVYKFIL</sequence>